<evidence type="ECO:0000256" key="3">
    <source>
        <dbReference type="ARBA" id="ARBA00022729"/>
    </source>
</evidence>
<dbReference type="OrthoDB" id="1735038at2759"/>
<dbReference type="GO" id="GO:0006508">
    <property type="term" value="P:proteolysis"/>
    <property type="evidence" value="ECO:0007669"/>
    <property type="project" value="UniProtKB-KW"/>
</dbReference>
<comment type="similarity">
    <text evidence="1">Belongs to the peptidase S28 family.</text>
</comment>
<dbReference type="GO" id="GO:0008239">
    <property type="term" value="F:dipeptidyl-peptidase activity"/>
    <property type="evidence" value="ECO:0007669"/>
    <property type="project" value="TreeGrafter"/>
</dbReference>
<name>B4KCL3_DROMO</name>
<dbReference type="InterPro" id="IPR042269">
    <property type="entry name" value="Ser_carbopepase_S28_SKS"/>
</dbReference>
<keyword evidence="4" id="KW-0378">Hydrolase</keyword>
<organism evidence="7 8">
    <name type="scientific">Drosophila mojavensis</name>
    <name type="common">Fruit fly</name>
    <dbReference type="NCBI Taxonomy" id="7230"/>
    <lineage>
        <taxon>Eukaryota</taxon>
        <taxon>Metazoa</taxon>
        <taxon>Ecdysozoa</taxon>
        <taxon>Arthropoda</taxon>
        <taxon>Hexapoda</taxon>
        <taxon>Insecta</taxon>
        <taxon>Pterygota</taxon>
        <taxon>Neoptera</taxon>
        <taxon>Endopterygota</taxon>
        <taxon>Diptera</taxon>
        <taxon>Brachycera</taxon>
        <taxon>Muscomorpha</taxon>
        <taxon>Ephydroidea</taxon>
        <taxon>Drosophilidae</taxon>
        <taxon>Drosophila</taxon>
    </lineage>
</organism>
<dbReference type="EMBL" id="CH933806">
    <property type="protein sequence ID" value="EDW14832.2"/>
    <property type="molecule type" value="Genomic_DNA"/>
</dbReference>
<feature type="chain" id="PRO_5006456420" description="Serine protease K12H4.7" evidence="6">
    <location>
        <begin position="31"/>
        <end position="496"/>
    </location>
</feature>
<keyword evidence="5" id="KW-0325">Glycoprotein</keyword>
<dbReference type="Pfam" id="PF05577">
    <property type="entry name" value="Peptidase_S28"/>
    <property type="match status" value="1"/>
</dbReference>
<evidence type="ECO:0000256" key="5">
    <source>
        <dbReference type="ARBA" id="ARBA00023180"/>
    </source>
</evidence>
<dbReference type="HOGENOM" id="CLU_020959_3_0_1"/>
<evidence type="ECO:0000313" key="7">
    <source>
        <dbReference type="EMBL" id="EDW14832.2"/>
    </source>
</evidence>
<evidence type="ECO:0000256" key="2">
    <source>
        <dbReference type="ARBA" id="ARBA00022670"/>
    </source>
</evidence>
<dbReference type="ESTHER" id="dromo-b4kcl3">
    <property type="family name" value="Prolylcarboxypeptidase"/>
</dbReference>
<evidence type="ECO:0008006" key="9">
    <source>
        <dbReference type="Google" id="ProtNLM"/>
    </source>
</evidence>
<dbReference type="Gene3D" id="1.20.120.980">
    <property type="entry name" value="Serine carboxypeptidase S28, SKS domain"/>
    <property type="match status" value="1"/>
</dbReference>
<dbReference type="InterPro" id="IPR029058">
    <property type="entry name" value="AB_hydrolase_fold"/>
</dbReference>
<dbReference type="eggNOG" id="KOG2182">
    <property type="taxonomic scope" value="Eukaryota"/>
</dbReference>
<accession>B4KCL3</accession>
<evidence type="ECO:0000256" key="1">
    <source>
        <dbReference type="ARBA" id="ARBA00011079"/>
    </source>
</evidence>
<proteinExistence type="inferred from homology"/>
<keyword evidence="8" id="KW-1185">Reference proteome</keyword>
<dbReference type="InParanoid" id="B4KCL3"/>
<dbReference type="Gene3D" id="3.40.50.1820">
    <property type="entry name" value="alpha/beta hydrolase"/>
    <property type="match status" value="1"/>
</dbReference>
<evidence type="ECO:0000313" key="8">
    <source>
        <dbReference type="Proteomes" id="UP000009192"/>
    </source>
</evidence>
<evidence type="ECO:0000256" key="6">
    <source>
        <dbReference type="SAM" id="SignalP"/>
    </source>
</evidence>
<keyword evidence="3 6" id="KW-0732">Signal</keyword>
<keyword evidence="2" id="KW-0645">Protease</keyword>
<dbReference type="InterPro" id="IPR008758">
    <property type="entry name" value="Peptidase_S28"/>
</dbReference>
<dbReference type="Proteomes" id="UP000009192">
    <property type="component" value="Unassembled WGS sequence"/>
</dbReference>
<reference evidence="7 8" key="1">
    <citation type="journal article" date="2007" name="Nature">
        <title>Evolution of genes and genomes on the Drosophila phylogeny.</title>
        <authorList>
            <consortium name="Drosophila 12 Genomes Consortium"/>
            <person name="Clark A.G."/>
            <person name="Eisen M.B."/>
            <person name="Smith D.R."/>
            <person name="Bergman C.M."/>
            <person name="Oliver B."/>
            <person name="Markow T.A."/>
            <person name="Kaufman T.C."/>
            <person name="Kellis M."/>
            <person name="Gelbart W."/>
            <person name="Iyer V.N."/>
            <person name="Pollard D.A."/>
            <person name="Sackton T.B."/>
            <person name="Larracuente A.M."/>
            <person name="Singh N.D."/>
            <person name="Abad J.P."/>
            <person name="Abt D.N."/>
            <person name="Adryan B."/>
            <person name="Aguade M."/>
            <person name="Akashi H."/>
            <person name="Anderson W.W."/>
            <person name="Aquadro C.F."/>
            <person name="Ardell D.H."/>
            <person name="Arguello R."/>
            <person name="Artieri C.G."/>
            <person name="Barbash D.A."/>
            <person name="Barker D."/>
            <person name="Barsanti P."/>
            <person name="Batterham P."/>
            <person name="Batzoglou S."/>
            <person name="Begun D."/>
            <person name="Bhutkar A."/>
            <person name="Blanco E."/>
            <person name="Bosak S.A."/>
            <person name="Bradley R.K."/>
            <person name="Brand A.D."/>
            <person name="Brent M.R."/>
            <person name="Brooks A.N."/>
            <person name="Brown R.H."/>
            <person name="Butlin R.K."/>
            <person name="Caggese C."/>
            <person name="Calvi B.R."/>
            <person name="Bernardo de Carvalho A."/>
            <person name="Caspi A."/>
            <person name="Castrezana S."/>
            <person name="Celniker S.E."/>
            <person name="Chang J.L."/>
            <person name="Chapple C."/>
            <person name="Chatterji S."/>
            <person name="Chinwalla A."/>
            <person name="Civetta A."/>
            <person name="Clifton S.W."/>
            <person name="Comeron J.M."/>
            <person name="Costello J.C."/>
            <person name="Coyne J.A."/>
            <person name="Daub J."/>
            <person name="David R.G."/>
            <person name="Delcher A.L."/>
            <person name="Delehaunty K."/>
            <person name="Do C.B."/>
            <person name="Ebling H."/>
            <person name="Edwards K."/>
            <person name="Eickbush T."/>
            <person name="Evans J.D."/>
            <person name="Filipski A."/>
            <person name="Findeiss S."/>
            <person name="Freyhult E."/>
            <person name="Fulton L."/>
            <person name="Fulton R."/>
            <person name="Garcia A.C."/>
            <person name="Gardiner A."/>
            <person name="Garfield D.A."/>
            <person name="Garvin B.E."/>
            <person name="Gibson G."/>
            <person name="Gilbert D."/>
            <person name="Gnerre S."/>
            <person name="Godfrey J."/>
            <person name="Good R."/>
            <person name="Gotea V."/>
            <person name="Gravely B."/>
            <person name="Greenberg A.J."/>
            <person name="Griffiths-Jones S."/>
            <person name="Gross S."/>
            <person name="Guigo R."/>
            <person name="Gustafson E.A."/>
            <person name="Haerty W."/>
            <person name="Hahn M.W."/>
            <person name="Halligan D.L."/>
            <person name="Halpern A.L."/>
            <person name="Halter G.M."/>
            <person name="Han M.V."/>
            <person name="Heger A."/>
            <person name="Hillier L."/>
            <person name="Hinrichs A.S."/>
            <person name="Holmes I."/>
            <person name="Hoskins R.A."/>
            <person name="Hubisz M.J."/>
            <person name="Hultmark D."/>
            <person name="Huntley M.A."/>
            <person name="Jaffe D.B."/>
            <person name="Jagadeeshan S."/>
            <person name="Jeck W.R."/>
            <person name="Johnson J."/>
            <person name="Jones C.D."/>
            <person name="Jordan W.C."/>
            <person name="Karpen G.H."/>
            <person name="Kataoka E."/>
            <person name="Keightley P.D."/>
            <person name="Kheradpour P."/>
            <person name="Kirkness E.F."/>
            <person name="Koerich L.B."/>
            <person name="Kristiansen K."/>
            <person name="Kudrna D."/>
            <person name="Kulathinal R.J."/>
            <person name="Kumar S."/>
            <person name="Kwok R."/>
            <person name="Lander E."/>
            <person name="Langley C.H."/>
            <person name="Lapoint R."/>
            <person name="Lazzaro B.P."/>
            <person name="Lee S.J."/>
            <person name="Levesque L."/>
            <person name="Li R."/>
            <person name="Lin C.F."/>
            <person name="Lin M.F."/>
            <person name="Lindblad-Toh K."/>
            <person name="Llopart A."/>
            <person name="Long M."/>
            <person name="Low L."/>
            <person name="Lozovsky E."/>
            <person name="Lu J."/>
            <person name="Luo M."/>
            <person name="Machado C.A."/>
            <person name="Makalowski W."/>
            <person name="Marzo M."/>
            <person name="Matsuda M."/>
            <person name="Matzkin L."/>
            <person name="McAllister B."/>
            <person name="McBride C.S."/>
            <person name="McKernan B."/>
            <person name="McKernan K."/>
            <person name="Mendez-Lago M."/>
            <person name="Minx P."/>
            <person name="Mollenhauer M.U."/>
            <person name="Montooth K."/>
            <person name="Mount S.M."/>
            <person name="Mu X."/>
            <person name="Myers E."/>
            <person name="Negre B."/>
            <person name="Newfeld S."/>
            <person name="Nielsen R."/>
            <person name="Noor M.A."/>
            <person name="O'Grady P."/>
            <person name="Pachter L."/>
            <person name="Papaceit M."/>
            <person name="Parisi M.J."/>
            <person name="Parisi M."/>
            <person name="Parts L."/>
            <person name="Pedersen J.S."/>
            <person name="Pesole G."/>
            <person name="Phillippy A.M."/>
            <person name="Ponting C.P."/>
            <person name="Pop M."/>
            <person name="Porcelli D."/>
            <person name="Powell J.R."/>
            <person name="Prohaska S."/>
            <person name="Pruitt K."/>
            <person name="Puig M."/>
            <person name="Quesneville H."/>
            <person name="Ram K.R."/>
            <person name="Rand D."/>
            <person name="Rasmussen M.D."/>
            <person name="Reed L.K."/>
            <person name="Reenan R."/>
            <person name="Reily A."/>
            <person name="Remington K.A."/>
            <person name="Rieger T.T."/>
            <person name="Ritchie M.G."/>
            <person name="Robin C."/>
            <person name="Rogers Y.H."/>
            <person name="Rohde C."/>
            <person name="Rozas J."/>
            <person name="Rubenfield M.J."/>
            <person name="Ruiz A."/>
            <person name="Russo S."/>
            <person name="Salzberg S.L."/>
            <person name="Sanchez-Gracia A."/>
            <person name="Saranga D.J."/>
            <person name="Sato H."/>
            <person name="Schaeffer S.W."/>
            <person name="Schatz M.C."/>
            <person name="Schlenke T."/>
            <person name="Schwartz R."/>
            <person name="Segarra C."/>
            <person name="Singh R.S."/>
            <person name="Sirot L."/>
            <person name="Sirota M."/>
            <person name="Sisneros N.B."/>
            <person name="Smith C.D."/>
            <person name="Smith T.F."/>
            <person name="Spieth J."/>
            <person name="Stage D.E."/>
            <person name="Stark A."/>
            <person name="Stephan W."/>
            <person name="Strausberg R.L."/>
            <person name="Strempel S."/>
            <person name="Sturgill D."/>
            <person name="Sutton G."/>
            <person name="Sutton G.G."/>
            <person name="Tao W."/>
            <person name="Teichmann S."/>
            <person name="Tobari Y.N."/>
            <person name="Tomimura Y."/>
            <person name="Tsolas J.M."/>
            <person name="Valente V.L."/>
            <person name="Venter E."/>
            <person name="Venter J.C."/>
            <person name="Vicario S."/>
            <person name="Vieira F.G."/>
            <person name="Vilella A.J."/>
            <person name="Villasante A."/>
            <person name="Walenz B."/>
            <person name="Wang J."/>
            <person name="Wasserman M."/>
            <person name="Watts T."/>
            <person name="Wilson D."/>
            <person name="Wilson R.K."/>
            <person name="Wing R.A."/>
            <person name="Wolfner M.F."/>
            <person name="Wong A."/>
            <person name="Wong G.K."/>
            <person name="Wu C.I."/>
            <person name="Wu G."/>
            <person name="Yamamoto D."/>
            <person name="Yang H.P."/>
            <person name="Yang S.P."/>
            <person name="Yorke J.A."/>
            <person name="Yoshida K."/>
            <person name="Zdobnov E."/>
            <person name="Zhang P."/>
            <person name="Zhang Y."/>
            <person name="Zimin A.V."/>
            <person name="Baldwin J."/>
            <person name="Abdouelleil A."/>
            <person name="Abdulkadir J."/>
            <person name="Abebe A."/>
            <person name="Abera B."/>
            <person name="Abreu J."/>
            <person name="Acer S.C."/>
            <person name="Aftuck L."/>
            <person name="Alexander A."/>
            <person name="An P."/>
            <person name="Anderson E."/>
            <person name="Anderson S."/>
            <person name="Arachi H."/>
            <person name="Azer M."/>
            <person name="Bachantsang P."/>
            <person name="Barry A."/>
            <person name="Bayul T."/>
            <person name="Berlin A."/>
            <person name="Bessette D."/>
            <person name="Bloom T."/>
            <person name="Blye J."/>
            <person name="Boguslavskiy L."/>
            <person name="Bonnet C."/>
            <person name="Boukhgalter B."/>
            <person name="Bourzgui I."/>
            <person name="Brown A."/>
            <person name="Cahill P."/>
            <person name="Channer S."/>
            <person name="Cheshatsang Y."/>
            <person name="Chuda L."/>
            <person name="Citroen M."/>
            <person name="Collymore A."/>
            <person name="Cooke P."/>
            <person name="Costello M."/>
            <person name="D'Aco K."/>
            <person name="Daza R."/>
            <person name="De Haan G."/>
            <person name="DeGray S."/>
            <person name="DeMaso C."/>
            <person name="Dhargay N."/>
            <person name="Dooley K."/>
            <person name="Dooley E."/>
            <person name="Doricent M."/>
            <person name="Dorje P."/>
            <person name="Dorjee K."/>
            <person name="Dupes A."/>
            <person name="Elong R."/>
            <person name="Falk J."/>
            <person name="Farina A."/>
            <person name="Faro S."/>
            <person name="Ferguson D."/>
            <person name="Fisher S."/>
            <person name="Foley C.D."/>
            <person name="Franke A."/>
            <person name="Friedrich D."/>
            <person name="Gadbois L."/>
            <person name="Gearin G."/>
            <person name="Gearin C.R."/>
            <person name="Giannoukos G."/>
            <person name="Goode T."/>
            <person name="Graham J."/>
            <person name="Grandbois E."/>
            <person name="Grewal S."/>
            <person name="Gyaltsen K."/>
            <person name="Hafez N."/>
            <person name="Hagos B."/>
            <person name="Hall J."/>
            <person name="Henson C."/>
            <person name="Hollinger A."/>
            <person name="Honan T."/>
            <person name="Huard M.D."/>
            <person name="Hughes L."/>
            <person name="Hurhula B."/>
            <person name="Husby M.E."/>
            <person name="Kamat A."/>
            <person name="Kanga B."/>
            <person name="Kashin S."/>
            <person name="Khazanovich D."/>
            <person name="Kisner P."/>
            <person name="Lance K."/>
            <person name="Lara M."/>
            <person name="Lee W."/>
            <person name="Lennon N."/>
            <person name="Letendre F."/>
            <person name="LeVine R."/>
            <person name="Lipovsky A."/>
            <person name="Liu X."/>
            <person name="Liu J."/>
            <person name="Liu S."/>
            <person name="Lokyitsang T."/>
            <person name="Lokyitsang Y."/>
            <person name="Lubonja R."/>
            <person name="Lui A."/>
            <person name="MacDonald P."/>
            <person name="Magnisalis V."/>
            <person name="Maru K."/>
            <person name="Matthews C."/>
            <person name="McCusker W."/>
            <person name="McDonough S."/>
            <person name="Mehta T."/>
            <person name="Meldrim J."/>
            <person name="Meneus L."/>
            <person name="Mihai O."/>
            <person name="Mihalev A."/>
            <person name="Mihova T."/>
            <person name="Mittelman R."/>
            <person name="Mlenga V."/>
            <person name="Montmayeur A."/>
            <person name="Mulrain L."/>
            <person name="Navidi A."/>
            <person name="Naylor J."/>
            <person name="Negash T."/>
            <person name="Nguyen T."/>
            <person name="Nguyen N."/>
            <person name="Nicol R."/>
            <person name="Norbu C."/>
            <person name="Norbu N."/>
            <person name="Novod N."/>
            <person name="O'Neill B."/>
            <person name="Osman S."/>
            <person name="Markiewicz E."/>
            <person name="Oyono O.L."/>
            <person name="Patti C."/>
            <person name="Phunkhang P."/>
            <person name="Pierre F."/>
            <person name="Priest M."/>
            <person name="Raghuraman S."/>
            <person name="Rege F."/>
            <person name="Reyes R."/>
            <person name="Rise C."/>
            <person name="Rogov P."/>
            <person name="Ross K."/>
            <person name="Ryan E."/>
            <person name="Settipalli S."/>
            <person name="Shea T."/>
            <person name="Sherpa N."/>
            <person name="Shi L."/>
            <person name="Shih D."/>
            <person name="Sparrow T."/>
            <person name="Spaulding J."/>
            <person name="Stalker J."/>
            <person name="Stange-Thomann N."/>
            <person name="Stavropoulos S."/>
            <person name="Stone C."/>
            <person name="Strader C."/>
            <person name="Tesfaye S."/>
            <person name="Thomson T."/>
            <person name="Thoulutsang Y."/>
            <person name="Thoulutsang D."/>
            <person name="Topham K."/>
            <person name="Topping I."/>
            <person name="Tsamla T."/>
            <person name="Vassiliev H."/>
            <person name="Vo A."/>
            <person name="Wangchuk T."/>
            <person name="Wangdi T."/>
            <person name="Weiand M."/>
            <person name="Wilkinson J."/>
            <person name="Wilson A."/>
            <person name="Yadav S."/>
            <person name="Young G."/>
            <person name="Yu Q."/>
            <person name="Zembek L."/>
            <person name="Zhong D."/>
            <person name="Zimmer A."/>
            <person name="Zwirko Z."/>
            <person name="Jaffe D.B."/>
            <person name="Alvarez P."/>
            <person name="Brockman W."/>
            <person name="Butler J."/>
            <person name="Chin C."/>
            <person name="Gnerre S."/>
            <person name="Grabherr M."/>
            <person name="Kleber M."/>
            <person name="Mauceli E."/>
            <person name="MacCallum I."/>
        </authorList>
    </citation>
    <scope>NUCLEOTIDE SEQUENCE [LARGE SCALE GENOMIC DNA]</scope>
    <source>
        <strain evidence="8">Tucson 15081-1352.22</strain>
    </source>
</reference>
<dbReference type="PANTHER" id="PTHR11010:SF5">
    <property type="entry name" value="RE36938P-RELATED"/>
    <property type="match status" value="1"/>
</dbReference>
<evidence type="ECO:0000256" key="4">
    <source>
        <dbReference type="ARBA" id="ARBA00022801"/>
    </source>
</evidence>
<sequence>MENHSQVCGVSNNMKYLPVVLALLVPLAPAAILEDIPGSDEMEIPAFVQTLNQLHRGPPLPPSTKRANVETRWFNQSLDNFDDTNKSVWSQRVMINEENFVDGSPIFLLLGGEWTIDPNSITSGLWVDIAKEHNGSLVYTEHRFFGGSIPILPLSTENLKYHGVEQALADVVNVIKVLKEEDKYKNSKVVVSGCSYSASMAVWLKLLYPDVIVGGWASSAVLEAKVDFSDFMEVVGRAYRQLGGDYCYNLINNATSYYEHLFQTGQGAKAKKLLNLCDSFDENNERDQWQIFSLIANIFAGIAQYQKPENYDLARSCSVLRNLDIDDASALSKFVQYSLRQQGCHNARYQETVDYYKWVKNNYNGNLHLSWFYQTCRQFGWFQSSANKNHPFGSTFPATLYTDMCRDVFGSQYTSAKIEEYIQATNKKYGGRNPAVENVYMTHGGLDGWSAVGSDSATIIPQGSHCFDSGSINPTDSPALRAAKERVIELVREWLA</sequence>
<dbReference type="KEGG" id="dmo:Dmoj_GI24473"/>
<dbReference type="MEROPS" id="S28.A08"/>
<protein>
    <recommendedName>
        <fullName evidence="9">Serine protease K12H4.7</fullName>
    </recommendedName>
</protein>
<feature type="signal peptide" evidence="6">
    <location>
        <begin position="1"/>
        <end position="30"/>
    </location>
</feature>
<dbReference type="PANTHER" id="PTHR11010">
    <property type="entry name" value="PROTEASE S28 PRO-X CARBOXYPEPTIDASE-RELATED"/>
    <property type="match status" value="1"/>
</dbReference>
<dbReference type="SUPFAM" id="SSF53474">
    <property type="entry name" value="alpha/beta-Hydrolases"/>
    <property type="match status" value="1"/>
</dbReference>
<dbReference type="AlphaFoldDB" id="B4KCL3"/>
<gene>
    <name evidence="7" type="primary">Dmoj\GI24473</name>
    <name evidence="7" type="ORF">Dmoj_GI24473</name>
</gene>
<dbReference type="GO" id="GO:0070008">
    <property type="term" value="F:serine-type exopeptidase activity"/>
    <property type="evidence" value="ECO:0007669"/>
    <property type="project" value="InterPro"/>
</dbReference>
<dbReference type="SMR" id="B4KCL3"/>